<dbReference type="STRING" id="593750.Metfor_2481"/>
<dbReference type="GO" id="GO:0003677">
    <property type="term" value="F:DNA binding"/>
    <property type="evidence" value="ECO:0007669"/>
    <property type="project" value="InterPro"/>
</dbReference>
<evidence type="ECO:0000313" key="1">
    <source>
        <dbReference type="EMBL" id="AGB03476.1"/>
    </source>
</evidence>
<keyword evidence="1" id="KW-0808">Transferase</keyword>
<dbReference type="AlphaFoldDB" id="L0HI63"/>
<organism evidence="1 2">
    <name type="scientific">Methanoregula formicica (strain DSM 22288 / NBRC 105244 / SMSP)</name>
    <dbReference type="NCBI Taxonomy" id="593750"/>
    <lineage>
        <taxon>Archaea</taxon>
        <taxon>Methanobacteriati</taxon>
        <taxon>Methanobacteriota</taxon>
        <taxon>Stenosarchaea group</taxon>
        <taxon>Methanomicrobia</taxon>
        <taxon>Methanomicrobiales</taxon>
        <taxon>Methanoregulaceae</taxon>
        <taxon>Methanoregula</taxon>
    </lineage>
</organism>
<accession>L0HI63</accession>
<sequence length="181" mass="20344">MTVPAALLSHASTEHYTPQYILDAVIACMEAIDLDPCSNSRKIPNVPAARHYTVQDNGLLRPWVGRVFLNPPFGYEVEDWFSKLFLETLEGRTTEAIILWKSATETSAWKTLTRLSCRVCFPSARVRFGGPGSDERKSPTFSPALFYVGPRPERFEEAFRHIGDVWITPKSAGRDPERGVS</sequence>
<dbReference type="OrthoDB" id="206305at2157"/>
<protein>
    <submittedName>
        <fullName evidence="1">DNA N-6-adenine-methyltransferase (Dam)</fullName>
    </submittedName>
</protein>
<dbReference type="KEGG" id="mfo:Metfor_2481"/>
<dbReference type="GO" id="GO:0009307">
    <property type="term" value="P:DNA restriction-modification system"/>
    <property type="evidence" value="ECO:0007669"/>
    <property type="project" value="InterPro"/>
</dbReference>
<dbReference type="EMBL" id="CP003167">
    <property type="protein sequence ID" value="AGB03476.1"/>
    <property type="molecule type" value="Genomic_DNA"/>
</dbReference>
<dbReference type="GO" id="GO:0032259">
    <property type="term" value="P:methylation"/>
    <property type="evidence" value="ECO:0007669"/>
    <property type="project" value="UniProtKB-KW"/>
</dbReference>
<keyword evidence="2" id="KW-1185">Reference proteome</keyword>
<dbReference type="HOGENOM" id="CLU_1383007_0_0_2"/>
<reference evidence="2" key="1">
    <citation type="submission" date="2011-12" db="EMBL/GenBank/DDBJ databases">
        <title>Complete sequence of Methanoregula formicicum SMSP.</title>
        <authorList>
            <person name="Lucas S."/>
            <person name="Han J."/>
            <person name="Lapidus A."/>
            <person name="Cheng J.-F."/>
            <person name="Goodwin L."/>
            <person name="Pitluck S."/>
            <person name="Peters L."/>
            <person name="Ovchinnikova G."/>
            <person name="Teshima H."/>
            <person name="Detter J.C."/>
            <person name="Han C."/>
            <person name="Tapia R."/>
            <person name="Land M."/>
            <person name="Hauser L."/>
            <person name="Kyrpides N."/>
            <person name="Ivanova N."/>
            <person name="Pagani I."/>
            <person name="Imachi H."/>
            <person name="Tamaki H."/>
            <person name="Sekiguchi Y."/>
            <person name="Kamagata Y."/>
            <person name="Cadillo-Quiroz H."/>
            <person name="Zinder S."/>
            <person name="Liu W.-T."/>
            <person name="Woyke T."/>
        </authorList>
    </citation>
    <scope>NUCLEOTIDE SEQUENCE [LARGE SCALE GENOMIC DNA]</scope>
    <source>
        <strain evidence="2">DSM 22288 / NBRC 105244 / SMSP</strain>
    </source>
</reference>
<evidence type="ECO:0000313" key="2">
    <source>
        <dbReference type="Proteomes" id="UP000010824"/>
    </source>
</evidence>
<dbReference type="RefSeq" id="WP_015286438.1">
    <property type="nucleotide sequence ID" value="NC_019943.1"/>
</dbReference>
<name>L0HI63_METFS</name>
<gene>
    <name evidence="1" type="ordered locus">Metfor_2481</name>
</gene>
<dbReference type="GO" id="GO:0009007">
    <property type="term" value="F:site-specific DNA-methyltransferase (adenine-specific) activity"/>
    <property type="evidence" value="ECO:0007669"/>
    <property type="project" value="InterPro"/>
</dbReference>
<reference evidence="1 2" key="2">
    <citation type="journal article" date="2014" name="Genome Announc.">
        <title>Complete Genome Sequence of Methanoregula formicica SMSPT, a Mesophilic Hydrogenotrophic Methanogen Isolated from a Methanogenic Upflow Anaerobic Sludge Blanket Reactor.</title>
        <authorList>
            <person name="Yamamoto K."/>
            <person name="Tamaki H."/>
            <person name="Cadillo-Quiroz H."/>
            <person name="Imachi H."/>
            <person name="Kyrpides N."/>
            <person name="Woyke T."/>
            <person name="Goodwin L."/>
            <person name="Zinder S.H."/>
            <person name="Kamagata Y."/>
            <person name="Liu W.T."/>
        </authorList>
    </citation>
    <scope>NUCLEOTIDE SEQUENCE [LARGE SCALE GENOMIC DNA]</scope>
    <source>
        <strain evidence="2">DSM 22288 / NBRC 105244 / SMSP</strain>
    </source>
</reference>
<dbReference type="Proteomes" id="UP000010824">
    <property type="component" value="Chromosome"/>
</dbReference>
<dbReference type="InParanoid" id="L0HI63"/>
<proteinExistence type="predicted"/>
<dbReference type="InterPro" id="IPR008593">
    <property type="entry name" value="Dam_MeTrfase"/>
</dbReference>
<dbReference type="eggNOG" id="arCOG12278">
    <property type="taxonomic scope" value="Archaea"/>
</dbReference>
<dbReference type="Pfam" id="PF05869">
    <property type="entry name" value="Dam"/>
    <property type="match status" value="1"/>
</dbReference>
<dbReference type="GeneID" id="14309873"/>
<keyword evidence="1" id="KW-0489">Methyltransferase</keyword>